<evidence type="ECO:0000256" key="1">
    <source>
        <dbReference type="SAM" id="Phobius"/>
    </source>
</evidence>
<name>A0A9X0ZVH0_NEIEL</name>
<organism evidence="2 3">
    <name type="scientific">Neisseria elongata subsp. nitroreducens</name>
    <dbReference type="NCBI Taxonomy" id="90367"/>
    <lineage>
        <taxon>Bacteria</taxon>
        <taxon>Pseudomonadati</taxon>
        <taxon>Pseudomonadota</taxon>
        <taxon>Betaproteobacteria</taxon>
        <taxon>Neisseriales</taxon>
        <taxon>Neisseriaceae</taxon>
        <taxon>Neisseria</taxon>
    </lineage>
</organism>
<keyword evidence="1" id="KW-0812">Transmembrane</keyword>
<keyword evidence="1" id="KW-0472">Membrane</keyword>
<feature type="transmembrane region" description="Helical" evidence="1">
    <location>
        <begin position="33"/>
        <end position="54"/>
    </location>
</feature>
<evidence type="ECO:0000313" key="3">
    <source>
        <dbReference type="Proteomes" id="UP000708805"/>
    </source>
</evidence>
<gene>
    <name evidence="2" type="ORF">J8641_04245</name>
</gene>
<sequence length="91" mass="10530">MNDKTIEKIIFTLCLPVLVAITLIASLPFTVLLVARFIIFLMLLASYPLLLILAKLPSKHWNPHSPFKFIKDTAQSLPYLWRKIYELCLPF</sequence>
<keyword evidence="1" id="KW-1133">Transmembrane helix</keyword>
<accession>A0A9X0ZVH0</accession>
<proteinExistence type="predicted"/>
<evidence type="ECO:0000313" key="2">
    <source>
        <dbReference type="EMBL" id="MBS9340040.1"/>
    </source>
</evidence>
<dbReference type="AlphaFoldDB" id="A0A9X0ZVH0"/>
<comment type="caution">
    <text evidence="2">The sequence shown here is derived from an EMBL/GenBank/DDBJ whole genome shotgun (WGS) entry which is preliminary data.</text>
</comment>
<reference evidence="2" key="1">
    <citation type="submission" date="2021-04" db="EMBL/GenBank/DDBJ databases">
        <title>Genomic characterization of endocarditis-associated Neisseria elongata subsp. nitroreducens.</title>
        <authorList>
            <person name="Schorner M."/>
            <person name="Passarelli-Araujo H."/>
            <person name="Scheffer M."/>
            <person name="Barazzetti F."/>
            <person name="Martins J."/>
            <person name="Machado H."/>
            <person name="Palmeiro J."/>
            <person name="Bazzo M."/>
        </authorList>
    </citation>
    <scope>NUCLEOTIDE SEQUENCE</scope>
    <source>
        <strain evidence="2">Nel_M001</strain>
    </source>
</reference>
<dbReference type="Proteomes" id="UP000708805">
    <property type="component" value="Unassembled WGS sequence"/>
</dbReference>
<protein>
    <submittedName>
        <fullName evidence="2">Uncharacterized protein</fullName>
    </submittedName>
</protein>
<dbReference type="RefSeq" id="WP_214037477.1">
    <property type="nucleotide sequence ID" value="NZ_JAGJWT010000002.1"/>
</dbReference>
<feature type="transmembrane region" description="Helical" evidence="1">
    <location>
        <begin position="9"/>
        <end position="27"/>
    </location>
</feature>
<dbReference type="EMBL" id="JAGJWT010000002">
    <property type="protein sequence ID" value="MBS9340040.1"/>
    <property type="molecule type" value="Genomic_DNA"/>
</dbReference>